<keyword evidence="1" id="KW-0808">Transferase</keyword>
<dbReference type="InterPro" id="IPR011990">
    <property type="entry name" value="TPR-like_helical_dom_sf"/>
</dbReference>
<keyword evidence="3" id="KW-0489">Methyltransferase</keyword>
<name>A0ABS7ZPN0_9GAMM</name>
<evidence type="ECO:0000259" key="2">
    <source>
        <dbReference type="Pfam" id="PF13649"/>
    </source>
</evidence>
<protein>
    <submittedName>
        <fullName evidence="3">Methyltransferase domain-containing protein</fullName>
    </submittedName>
</protein>
<dbReference type="Gene3D" id="3.40.50.150">
    <property type="entry name" value="Vaccinia Virus protein VP39"/>
    <property type="match status" value="1"/>
</dbReference>
<dbReference type="InterPro" id="IPR041698">
    <property type="entry name" value="Methyltransf_25"/>
</dbReference>
<dbReference type="PANTHER" id="PTHR43861">
    <property type="entry name" value="TRANS-ACONITATE 2-METHYLTRANSFERASE-RELATED"/>
    <property type="match status" value="1"/>
</dbReference>
<dbReference type="CDD" id="cd02440">
    <property type="entry name" value="AdoMet_MTases"/>
    <property type="match status" value="1"/>
</dbReference>
<dbReference type="Proteomes" id="UP000714380">
    <property type="component" value="Unassembled WGS sequence"/>
</dbReference>
<proteinExistence type="predicted"/>
<gene>
    <name evidence="3" type="ORF">I9W95_02910</name>
</gene>
<dbReference type="InterPro" id="IPR029063">
    <property type="entry name" value="SAM-dependent_MTases_sf"/>
</dbReference>
<dbReference type="SUPFAM" id="SSF53335">
    <property type="entry name" value="S-adenosyl-L-methionine-dependent methyltransferases"/>
    <property type="match status" value="1"/>
</dbReference>
<dbReference type="Gene3D" id="1.25.40.10">
    <property type="entry name" value="Tetratricopeptide repeat domain"/>
    <property type="match status" value="1"/>
</dbReference>
<dbReference type="GO" id="GO:0032259">
    <property type="term" value="P:methylation"/>
    <property type="evidence" value="ECO:0007669"/>
    <property type="project" value="UniProtKB-KW"/>
</dbReference>
<evidence type="ECO:0000256" key="1">
    <source>
        <dbReference type="ARBA" id="ARBA00022679"/>
    </source>
</evidence>
<sequence length="674" mass="76069">MASAQLRPLSHADLQEDHKPLYEQASTLYSVAVAEHAPALLDDALEKAEAAYAIRPSYLPGINLLARIEMQRGRYTSAERWVNTGLQLKPDSASLLYSAGHIALAENNLKKADDYFTRSARISRVATRAVNSLAHVKLLQGDYVEAFRHYRELIKTQSRDKQIRSKLFEAANFVSADFYSRELEEDLLRYFEFNDVDFSQLRSLATSLLKHKLRLSEQGCPLEMEQIVSDPLLLACLQKFYFSDPLMERLLITVRQAVLFSSSRNLSVRQDELALVVALARQTQLNEGVWYITPQERALTDQLGEVVSKMLQMEPLSGTDLFPALMLVLMYTPLQECSFASELESRKLKWPASGETFLRQLLSESRQLKQAASRMRCLDDHSANDQVSDLVRQQYDRNPYPRWTDIGYNQPSAYRAALQQAFPQADLSAIPERDTDVLVAGCGTGRHAIRLAHYFRPLTITAIDLSISALAYASIQARKRQTEIDFVQGNLLNCAALQKSFDVIECSGVLHHMQNPQAGLQALAAILRPGGVIKVALYSATARQQITRLRAMWQGNLPREPQDIRLVREAILQKTLTGHWEEIYNSPDFYSLSACRDLLFHEQEHVFDVLDLPAFASEAGLNWLGMVNPGNHAEIAATGKPAGLLTPSEWHQLEQQKPGLFNGMYQFYLQKPAQ</sequence>
<evidence type="ECO:0000313" key="3">
    <source>
        <dbReference type="EMBL" id="MCA6062550.1"/>
    </source>
</evidence>
<reference evidence="3 4" key="1">
    <citation type="submission" date="2020-12" db="EMBL/GenBank/DDBJ databases">
        <title>Novel Thalassolituus-related marine hydrocarbonoclastic bacteria mediated algae-derived hydrocarbons mineralization in twilight zone of the northern South China Sea.</title>
        <authorList>
            <person name="Dong C."/>
        </authorList>
    </citation>
    <scope>NUCLEOTIDE SEQUENCE [LARGE SCALE GENOMIC DNA]</scope>
    <source>
        <strain evidence="3 4">IMCC1826</strain>
    </source>
</reference>
<comment type="caution">
    <text evidence="3">The sequence shown here is derived from an EMBL/GenBank/DDBJ whole genome shotgun (WGS) entry which is preliminary data.</text>
</comment>
<dbReference type="InterPro" id="IPR019734">
    <property type="entry name" value="TPR_rpt"/>
</dbReference>
<accession>A0ABS7ZPN0</accession>
<evidence type="ECO:0000313" key="4">
    <source>
        <dbReference type="Proteomes" id="UP000714380"/>
    </source>
</evidence>
<dbReference type="RefSeq" id="WP_225671666.1">
    <property type="nucleotide sequence ID" value="NZ_JAEDAH010000011.1"/>
</dbReference>
<feature type="domain" description="Methyltransferase" evidence="2">
    <location>
        <begin position="437"/>
        <end position="531"/>
    </location>
</feature>
<keyword evidence="4" id="KW-1185">Reference proteome</keyword>
<organism evidence="3 4">
    <name type="scientific">Thalassolituus marinus</name>
    <dbReference type="NCBI Taxonomy" id="671053"/>
    <lineage>
        <taxon>Bacteria</taxon>
        <taxon>Pseudomonadati</taxon>
        <taxon>Pseudomonadota</taxon>
        <taxon>Gammaproteobacteria</taxon>
        <taxon>Oceanospirillales</taxon>
        <taxon>Oceanospirillaceae</taxon>
        <taxon>Thalassolituus</taxon>
    </lineage>
</organism>
<dbReference type="GO" id="GO:0008168">
    <property type="term" value="F:methyltransferase activity"/>
    <property type="evidence" value="ECO:0007669"/>
    <property type="project" value="UniProtKB-KW"/>
</dbReference>
<dbReference type="Pfam" id="PF13649">
    <property type="entry name" value="Methyltransf_25"/>
    <property type="match status" value="1"/>
</dbReference>
<dbReference type="SMART" id="SM00028">
    <property type="entry name" value="TPR"/>
    <property type="match status" value="4"/>
</dbReference>
<dbReference type="SUPFAM" id="SSF48452">
    <property type="entry name" value="TPR-like"/>
    <property type="match status" value="1"/>
</dbReference>
<dbReference type="EMBL" id="JAEDAH010000011">
    <property type="protein sequence ID" value="MCA6062550.1"/>
    <property type="molecule type" value="Genomic_DNA"/>
</dbReference>